<dbReference type="AlphaFoldDB" id="A0A841EC72"/>
<keyword evidence="5" id="KW-1185">Reference proteome</keyword>
<dbReference type="PANTHER" id="PTHR11895">
    <property type="entry name" value="TRANSAMIDASE"/>
    <property type="match status" value="1"/>
</dbReference>
<dbReference type="Gene3D" id="3.90.1300.10">
    <property type="entry name" value="Amidase signature (AS) domain"/>
    <property type="match status" value="2"/>
</dbReference>
<dbReference type="InterPro" id="IPR023631">
    <property type="entry name" value="Amidase_dom"/>
</dbReference>
<dbReference type="SUPFAM" id="SSF75304">
    <property type="entry name" value="Amidase signature (AS) enzymes"/>
    <property type="match status" value="1"/>
</dbReference>
<sequence>MNGPRRRPGAAGIAAAVATGRVGASAVVEEALAGIRRRDGALNAFSAVWEEWARERAADVDAAVARGAQLPLAGVPIGVKHAERTASFQARRLVEAGAVPVGATAVPGPGTEWKTWGATDRGTTANPRRPGRSPGGSSAGSGAAVAAGLVPLATASDGAGSIRIPAAWCGVVGYKPTTGLIPARDAAGLTVGGPIAGRVADAVLYLRAVLGDPPFGGRRCAVPRRGTGPLRVAWSSTLGFNRVHPGVAETAARALGEWERSGAITVQGAGPGFDDPGERWRALRGSAARRPSRNGVAADGGNAVRLAELFAECDLLATPTTPNPPHGPRGPGKEMSVGLTWLFNLTGHPAVSVPAGFCDDGGPVGLQLVADLHGDEALLGAAADYETCVSG</sequence>
<reference evidence="4 5" key="1">
    <citation type="submission" date="2020-08" db="EMBL/GenBank/DDBJ databases">
        <title>Sequencing the genomes of 1000 actinobacteria strains.</title>
        <authorList>
            <person name="Klenk H.-P."/>
        </authorList>
    </citation>
    <scope>NUCLEOTIDE SEQUENCE [LARGE SCALE GENOMIC DNA]</scope>
    <source>
        <strain evidence="4 5">DSM 44593</strain>
    </source>
</reference>
<proteinExistence type="inferred from homology"/>
<gene>
    <name evidence="4" type="ORF">HNR25_004433</name>
</gene>
<dbReference type="InterPro" id="IPR036928">
    <property type="entry name" value="AS_sf"/>
</dbReference>
<protein>
    <submittedName>
        <fullName evidence="4">Asp-tRNA(Asn)/Glu-tRNA(Gln) amidotransferase A subunit family amidase</fullName>
    </submittedName>
</protein>
<dbReference type="PANTHER" id="PTHR11895:SF7">
    <property type="entry name" value="GLUTAMYL-TRNA(GLN) AMIDOTRANSFERASE SUBUNIT A, MITOCHONDRIAL"/>
    <property type="match status" value="1"/>
</dbReference>
<dbReference type="RefSeq" id="WP_184638264.1">
    <property type="nucleotide sequence ID" value="NZ_BAABKT010000038.1"/>
</dbReference>
<comment type="similarity">
    <text evidence="1">Belongs to the amidase family.</text>
</comment>
<dbReference type="Proteomes" id="UP000578077">
    <property type="component" value="Unassembled WGS sequence"/>
</dbReference>
<accession>A0A841EC72</accession>
<comment type="caution">
    <text evidence="4">The sequence shown here is derived from an EMBL/GenBank/DDBJ whole genome shotgun (WGS) entry which is preliminary data.</text>
</comment>
<dbReference type="Pfam" id="PF01425">
    <property type="entry name" value="Amidase"/>
    <property type="match status" value="2"/>
</dbReference>
<dbReference type="GO" id="GO:0016740">
    <property type="term" value="F:transferase activity"/>
    <property type="evidence" value="ECO:0007669"/>
    <property type="project" value="UniProtKB-KW"/>
</dbReference>
<name>A0A841EC72_9ACTN</name>
<evidence type="ECO:0000313" key="4">
    <source>
        <dbReference type="EMBL" id="MBB6000682.1"/>
    </source>
</evidence>
<evidence type="ECO:0000256" key="2">
    <source>
        <dbReference type="SAM" id="MobiDB-lite"/>
    </source>
</evidence>
<keyword evidence="4" id="KW-0808">Transferase</keyword>
<dbReference type="InterPro" id="IPR000120">
    <property type="entry name" value="Amidase"/>
</dbReference>
<dbReference type="EMBL" id="JACHLY010000001">
    <property type="protein sequence ID" value="MBB6000682.1"/>
    <property type="molecule type" value="Genomic_DNA"/>
</dbReference>
<evidence type="ECO:0000313" key="5">
    <source>
        <dbReference type="Proteomes" id="UP000578077"/>
    </source>
</evidence>
<evidence type="ECO:0000256" key="1">
    <source>
        <dbReference type="ARBA" id="ARBA00009199"/>
    </source>
</evidence>
<feature type="domain" description="Amidase" evidence="3">
    <location>
        <begin position="87"/>
        <end position="266"/>
    </location>
</feature>
<evidence type="ECO:0000259" key="3">
    <source>
        <dbReference type="Pfam" id="PF01425"/>
    </source>
</evidence>
<feature type="domain" description="Amidase" evidence="3">
    <location>
        <begin position="305"/>
        <end position="379"/>
    </location>
</feature>
<organism evidence="4 5">
    <name type="scientific">Streptomonospora salina</name>
    <dbReference type="NCBI Taxonomy" id="104205"/>
    <lineage>
        <taxon>Bacteria</taxon>
        <taxon>Bacillati</taxon>
        <taxon>Actinomycetota</taxon>
        <taxon>Actinomycetes</taxon>
        <taxon>Streptosporangiales</taxon>
        <taxon>Nocardiopsidaceae</taxon>
        <taxon>Streptomonospora</taxon>
    </lineage>
</organism>
<feature type="region of interest" description="Disordered" evidence="2">
    <location>
        <begin position="105"/>
        <end position="140"/>
    </location>
</feature>